<protein>
    <submittedName>
        <fullName evidence="1">Uncharacterized protein</fullName>
    </submittedName>
</protein>
<proteinExistence type="predicted"/>
<dbReference type="PANTHER" id="PTHR33240">
    <property type="entry name" value="OS08G0508500 PROTEIN"/>
    <property type="match status" value="1"/>
</dbReference>
<name>A0ABS8SC73_DATST</name>
<evidence type="ECO:0000313" key="1">
    <source>
        <dbReference type="EMBL" id="MCD7456466.1"/>
    </source>
</evidence>
<gene>
    <name evidence="1" type="ORF">HAX54_031862</name>
</gene>
<dbReference type="Proteomes" id="UP000823775">
    <property type="component" value="Unassembled WGS sequence"/>
</dbReference>
<reference evidence="1 2" key="1">
    <citation type="journal article" date="2021" name="BMC Genomics">
        <title>Datura genome reveals duplications of psychoactive alkaloid biosynthetic genes and high mutation rate following tissue culture.</title>
        <authorList>
            <person name="Rajewski A."/>
            <person name="Carter-House D."/>
            <person name="Stajich J."/>
            <person name="Litt A."/>
        </authorList>
    </citation>
    <scope>NUCLEOTIDE SEQUENCE [LARGE SCALE GENOMIC DNA]</scope>
    <source>
        <strain evidence="1">AR-01</strain>
    </source>
</reference>
<keyword evidence="2" id="KW-1185">Reference proteome</keyword>
<evidence type="ECO:0000313" key="2">
    <source>
        <dbReference type="Proteomes" id="UP000823775"/>
    </source>
</evidence>
<dbReference type="EMBL" id="JACEIK010000404">
    <property type="protein sequence ID" value="MCD7456466.1"/>
    <property type="molecule type" value="Genomic_DNA"/>
</dbReference>
<dbReference type="PANTHER" id="PTHR33240:SF8">
    <property type="entry name" value="OS03G0439900 PROTEIN"/>
    <property type="match status" value="1"/>
</dbReference>
<organism evidence="1 2">
    <name type="scientific">Datura stramonium</name>
    <name type="common">Jimsonweed</name>
    <name type="synonym">Common thornapple</name>
    <dbReference type="NCBI Taxonomy" id="4076"/>
    <lineage>
        <taxon>Eukaryota</taxon>
        <taxon>Viridiplantae</taxon>
        <taxon>Streptophyta</taxon>
        <taxon>Embryophyta</taxon>
        <taxon>Tracheophyta</taxon>
        <taxon>Spermatophyta</taxon>
        <taxon>Magnoliopsida</taxon>
        <taxon>eudicotyledons</taxon>
        <taxon>Gunneridae</taxon>
        <taxon>Pentapetalae</taxon>
        <taxon>asterids</taxon>
        <taxon>lamiids</taxon>
        <taxon>Solanales</taxon>
        <taxon>Solanaceae</taxon>
        <taxon>Solanoideae</taxon>
        <taxon>Datureae</taxon>
        <taxon>Datura</taxon>
    </lineage>
</organism>
<sequence length="101" mass="11188">MDSVTLMTSAAKSLAGFNMASKTTKGEITLSANTEGVERATHFNILDGEISYNVILDRSWIHFMRVVPSNYNHVLKFPMPTGIRQIRDLIGDDNASSSQVR</sequence>
<accession>A0ABS8SC73</accession>
<comment type="caution">
    <text evidence="1">The sequence shown here is derived from an EMBL/GenBank/DDBJ whole genome shotgun (WGS) entry which is preliminary data.</text>
</comment>